<sequence length="185" mass="21583">MEQTVIWKRLDDTGMEYCTHILGERTEIHGKVIRSLPEEASFVDYRVVCNQDGNTEQVIIQYIQQNKVQTMRLQKDANHRWLRDGIHLPELDGLVDIDIGATPSTNLLPIRRLRLNIGESQQMTAAWVRFPEFDVLPLQQIYTRMGEFEYEYRSLSGYKARLRTDAEGIIRDYEGEWAEVINSGH</sequence>
<dbReference type="InterPro" id="IPR009467">
    <property type="entry name" value="Glycolipid-bd_prot_put"/>
</dbReference>
<name>A0A919YJZ5_9BACL</name>
<accession>A0A919YJZ5</accession>
<comment type="caution">
    <text evidence="1">The sequence shown here is derived from an EMBL/GenBank/DDBJ whole genome shotgun (WGS) entry which is preliminary data.</text>
</comment>
<evidence type="ECO:0008006" key="3">
    <source>
        <dbReference type="Google" id="ProtNLM"/>
    </source>
</evidence>
<dbReference type="Proteomes" id="UP000682811">
    <property type="component" value="Unassembled WGS sequence"/>
</dbReference>
<dbReference type="SUPFAM" id="SSF159275">
    <property type="entry name" value="PA1994-like"/>
    <property type="match status" value="1"/>
</dbReference>
<dbReference type="EMBL" id="BORT01000037">
    <property type="protein sequence ID" value="GIO50718.1"/>
    <property type="molecule type" value="Genomic_DNA"/>
</dbReference>
<protein>
    <recommendedName>
        <fullName evidence="3">Glycolipid-binding domain-containing protein</fullName>
    </recommendedName>
</protein>
<evidence type="ECO:0000313" key="1">
    <source>
        <dbReference type="EMBL" id="GIO50718.1"/>
    </source>
</evidence>
<reference evidence="1 2" key="1">
    <citation type="submission" date="2021-03" db="EMBL/GenBank/DDBJ databases">
        <title>Antimicrobial resistance genes in bacteria isolated from Japanese honey, and their potential for conferring macrolide and lincosamide resistance in the American foulbrood pathogen Paenibacillus larvae.</title>
        <authorList>
            <person name="Okamoto M."/>
            <person name="Kumagai M."/>
            <person name="Kanamori H."/>
            <person name="Takamatsu D."/>
        </authorList>
    </citation>
    <scope>NUCLEOTIDE SEQUENCE [LARGE SCALE GENOMIC DNA]</scope>
    <source>
        <strain evidence="1 2">J34TS1</strain>
    </source>
</reference>
<evidence type="ECO:0000313" key="2">
    <source>
        <dbReference type="Proteomes" id="UP000682811"/>
    </source>
</evidence>
<keyword evidence="2" id="KW-1185">Reference proteome</keyword>
<proteinExistence type="predicted"/>
<dbReference type="Pfam" id="PF06475">
    <property type="entry name" value="Glycolipid_bind"/>
    <property type="match status" value="1"/>
</dbReference>
<gene>
    <name evidence="1" type="ORF">J34TS1_54830</name>
</gene>
<dbReference type="AlphaFoldDB" id="A0A919YJZ5"/>
<dbReference type="RefSeq" id="WP_212980848.1">
    <property type="nucleotide sequence ID" value="NZ_AP025343.1"/>
</dbReference>
<organism evidence="1 2">
    <name type="scientific">Paenibacillus azoreducens</name>
    <dbReference type="NCBI Taxonomy" id="116718"/>
    <lineage>
        <taxon>Bacteria</taxon>
        <taxon>Bacillati</taxon>
        <taxon>Bacillota</taxon>
        <taxon>Bacilli</taxon>
        <taxon>Bacillales</taxon>
        <taxon>Paenibacillaceae</taxon>
        <taxon>Paenibacillus</taxon>
    </lineage>
</organism>